<dbReference type="AlphaFoldDB" id="A0A944M729"/>
<dbReference type="PANTHER" id="PTHR38009">
    <property type="entry name" value="CONSERVED HYPOTHETICAL PHAGE TAIL PROTEIN"/>
    <property type="match status" value="1"/>
</dbReference>
<dbReference type="GO" id="GO:0005198">
    <property type="term" value="F:structural molecule activity"/>
    <property type="evidence" value="ECO:0007669"/>
    <property type="project" value="InterPro"/>
</dbReference>
<evidence type="ECO:0000313" key="2">
    <source>
        <dbReference type="Proteomes" id="UP000770889"/>
    </source>
</evidence>
<organism evidence="1 2">
    <name type="scientific">Candidatus Thiodiazotropha taylori</name>
    <dbReference type="NCBI Taxonomy" id="2792791"/>
    <lineage>
        <taxon>Bacteria</taxon>
        <taxon>Pseudomonadati</taxon>
        <taxon>Pseudomonadota</taxon>
        <taxon>Gammaproteobacteria</taxon>
        <taxon>Chromatiales</taxon>
        <taxon>Sedimenticolaceae</taxon>
        <taxon>Candidatus Thiodiazotropha</taxon>
    </lineage>
</organism>
<dbReference type="InterPro" id="IPR010667">
    <property type="entry name" value="Phage_T4_Gp19"/>
</dbReference>
<proteinExistence type="predicted"/>
<protein>
    <submittedName>
        <fullName evidence="1">Phage tail protein</fullName>
    </submittedName>
</protein>
<evidence type="ECO:0000313" key="1">
    <source>
        <dbReference type="EMBL" id="MBT2987997.1"/>
    </source>
</evidence>
<dbReference type="NCBIfam" id="TIGR02241">
    <property type="entry name" value="conserved hypothetical phage tail region protein"/>
    <property type="match status" value="1"/>
</dbReference>
<dbReference type="Proteomes" id="UP000770889">
    <property type="component" value="Unassembled WGS sequence"/>
</dbReference>
<dbReference type="PANTHER" id="PTHR38009:SF1">
    <property type="entry name" value="CONSERVED HYPOTHETICAL PHAGE TAIL PROTEIN"/>
    <property type="match status" value="1"/>
</dbReference>
<gene>
    <name evidence="1" type="ORF">KME65_03445</name>
</gene>
<comment type="caution">
    <text evidence="1">The sequence shown here is derived from an EMBL/GenBank/DDBJ whole genome shotgun (WGS) entry which is preliminary data.</text>
</comment>
<accession>A0A944M729</accession>
<name>A0A944M729_9GAMM</name>
<sequence>MAEFLTSYNFAVHLTISGLGGDEGLIRDPEGAFSEVAGLEYQIEMTALREGGYNQGVRKLVTKSSQPELVLKRGMTADAAFWEWVQRCTDGSYPLPYINGTLEVYGAASDRKKNKPAKWRFANGIVTKVTAANLNAAETGAVAIEELHISHEALWREVS</sequence>
<dbReference type="InterPro" id="IPR011747">
    <property type="entry name" value="CHP02241"/>
</dbReference>
<dbReference type="Pfam" id="PF06841">
    <property type="entry name" value="Phage_T4_gp19"/>
    <property type="match status" value="1"/>
</dbReference>
<reference evidence="1 2" key="1">
    <citation type="submission" date="2021-05" db="EMBL/GenBank/DDBJ databases">
        <title>Genetic and Functional Diversity in Clade A Lucinid endosymbionts from the Bahamas.</title>
        <authorList>
            <person name="Giani N.M."/>
            <person name="Engel A.S."/>
            <person name="Campbell B.J."/>
        </authorList>
    </citation>
    <scope>NUCLEOTIDE SEQUENCE [LARGE SCALE GENOMIC DNA]</scope>
    <source>
        <strain evidence="1">LUC16012Gg_MoonRockCtena</strain>
    </source>
</reference>
<dbReference type="EMBL" id="JAHHGM010000002">
    <property type="protein sequence ID" value="MBT2987997.1"/>
    <property type="molecule type" value="Genomic_DNA"/>
</dbReference>